<dbReference type="GeneID" id="93518337"/>
<dbReference type="HOGENOM" id="CLU_069356_12_3_6"/>
<dbReference type="GO" id="GO:0003677">
    <property type="term" value="F:DNA binding"/>
    <property type="evidence" value="ECO:0007669"/>
    <property type="project" value="UniProtKB-UniRule"/>
</dbReference>
<dbReference type="RefSeq" id="WP_004922458.1">
    <property type="nucleotide sequence ID" value="NC_017731.1"/>
</dbReference>
<dbReference type="PROSITE" id="PS50977">
    <property type="entry name" value="HTH_TETR_2"/>
    <property type="match status" value="1"/>
</dbReference>
<dbReference type="FunFam" id="1.10.357.10:FF:000003">
    <property type="entry name" value="HTH-type transcriptional regulator AcrR"/>
    <property type="match status" value="1"/>
</dbReference>
<sequence length="216" mass="24701">MARKTKQQAEETRQEILDAAIKTFSERGVSATSLADIAKSAGVTRGAIYWHFKNKVDLFHQACEFSDSQIQQAENYYRLKYSNDPLAILKEILVYILTDFIESPKNRALMDILFHKCELVGEMAAIVDLKKENYVASHHRIIELLRHCVEAGQLPANLDLECGAIMIRAMMAGLLENWLLQPDSFKIHKRTEILVETMLETLKYSPSLRVKTDQTE</sequence>
<evidence type="ECO:0000256" key="4">
    <source>
        <dbReference type="ARBA" id="ARBA00023163"/>
    </source>
</evidence>
<evidence type="ECO:0000256" key="1">
    <source>
        <dbReference type="ARBA" id="ARBA00022491"/>
    </source>
</evidence>
<dbReference type="NCBIfam" id="NF007949">
    <property type="entry name" value="PRK10668.1"/>
    <property type="match status" value="1"/>
</dbReference>
<dbReference type="OrthoDB" id="5816932at2"/>
<dbReference type="InterPro" id="IPR023772">
    <property type="entry name" value="DNA-bd_HTH_TetR-type_CS"/>
</dbReference>
<keyword evidence="3 5" id="KW-0238">DNA-binding</keyword>
<keyword evidence="1" id="KW-0678">Repressor</keyword>
<keyword evidence="2" id="KW-0805">Transcription regulation</keyword>
<organism evidence="7 8">
    <name type="scientific">Providencia stuartii (strain MRSN 2154)</name>
    <dbReference type="NCBI Taxonomy" id="1157951"/>
    <lineage>
        <taxon>Bacteria</taxon>
        <taxon>Pseudomonadati</taxon>
        <taxon>Pseudomonadota</taxon>
        <taxon>Gammaproteobacteria</taxon>
        <taxon>Enterobacterales</taxon>
        <taxon>Morganellaceae</taxon>
        <taxon>Providencia</taxon>
    </lineage>
</organism>
<dbReference type="PRINTS" id="PR00455">
    <property type="entry name" value="HTHTETR"/>
</dbReference>
<dbReference type="PROSITE" id="PS01081">
    <property type="entry name" value="HTH_TETR_1"/>
    <property type="match status" value="1"/>
</dbReference>
<dbReference type="GO" id="GO:0009410">
    <property type="term" value="P:response to xenobiotic stimulus"/>
    <property type="evidence" value="ECO:0007669"/>
    <property type="project" value="UniProtKB-ARBA"/>
</dbReference>
<dbReference type="Pfam" id="PF08361">
    <property type="entry name" value="TetR_C_2"/>
    <property type="match status" value="1"/>
</dbReference>
<dbReference type="AlphaFoldDB" id="A0A140NL45"/>
<dbReference type="KEGG" id="psi:S70_04980"/>
<protein>
    <submittedName>
        <fullName evidence="7">DNA-binding transcriptional repressor AcrR</fullName>
    </submittedName>
</protein>
<dbReference type="PANTHER" id="PTHR43479:SF11">
    <property type="entry name" value="ACREF_ENVCD OPERON REPRESSOR-RELATED"/>
    <property type="match status" value="1"/>
</dbReference>
<dbReference type="InterPro" id="IPR036271">
    <property type="entry name" value="Tet_transcr_reg_TetR-rel_C_sf"/>
</dbReference>
<evidence type="ECO:0000256" key="2">
    <source>
        <dbReference type="ARBA" id="ARBA00023015"/>
    </source>
</evidence>
<proteinExistence type="predicted"/>
<evidence type="ECO:0000313" key="8">
    <source>
        <dbReference type="Proteomes" id="UP000005012"/>
    </source>
</evidence>
<reference evidence="8" key="2">
    <citation type="submission" date="2012-04" db="EMBL/GenBank/DDBJ databases">
        <title>Complete genome sequence of Providencia stuartii clinical isolate MRSN 2154.</title>
        <authorList>
            <person name="Clifford R.J."/>
            <person name="Hang J."/>
            <person name="Riley M.C."/>
            <person name="Onmus-Leone F."/>
            <person name="Kuschner R.A."/>
            <person name="Lesho E.P."/>
            <person name="Waterman P.E."/>
        </authorList>
    </citation>
    <scope>NUCLEOTIDE SEQUENCE [LARGE SCALE GENOMIC DNA]</scope>
    <source>
        <strain evidence="8">MRSN 2154</strain>
    </source>
</reference>
<dbReference type="Pfam" id="PF00440">
    <property type="entry name" value="TetR_N"/>
    <property type="match status" value="1"/>
</dbReference>
<dbReference type="InterPro" id="IPR050624">
    <property type="entry name" value="HTH-type_Tx_Regulator"/>
</dbReference>
<feature type="DNA-binding region" description="H-T-H motif" evidence="5">
    <location>
        <begin position="33"/>
        <end position="52"/>
    </location>
</feature>
<dbReference type="InterPro" id="IPR001647">
    <property type="entry name" value="HTH_TetR"/>
</dbReference>
<dbReference type="GO" id="GO:0045892">
    <property type="term" value="P:negative regulation of DNA-templated transcription"/>
    <property type="evidence" value="ECO:0007669"/>
    <property type="project" value="UniProtKB-ARBA"/>
</dbReference>
<evidence type="ECO:0000313" key="7">
    <source>
        <dbReference type="EMBL" id="AFH92876.1"/>
    </source>
</evidence>
<dbReference type="Gene3D" id="1.10.357.10">
    <property type="entry name" value="Tetracycline Repressor, domain 2"/>
    <property type="match status" value="1"/>
</dbReference>
<dbReference type="Proteomes" id="UP000005012">
    <property type="component" value="Chromosome"/>
</dbReference>
<dbReference type="EMBL" id="CP003488">
    <property type="protein sequence ID" value="AFH92876.1"/>
    <property type="molecule type" value="Genomic_DNA"/>
</dbReference>
<name>A0A140NL45_PROSM</name>
<dbReference type="PANTHER" id="PTHR43479">
    <property type="entry name" value="ACREF/ENVCD OPERON REPRESSOR-RELATED"/>
    <property type="match status" value="1"/>
</dbReference>
<accession>A0A140NL45</accession>
<dbReference type="SUPFAM" id="SSF48498">
    <property type="entry name" value="Tetracyclin repressor-like, C-terminal domain"/>
    <property type="match status" value="1"/>
</dbReference>
<reference evidence="7 8" key="1">
    <citation type="journal article" date="2012" name="J. Bacteriol.">
        <title>Complete Genome Sequence of Providencia stuartii Clinical Isolate MRSN 2154.</title>
        <authorList>
            <person name="Clifford R.J."/>
            <person name="Hang J."/>
            <person name="Riley M.C."/>
            <person name="Onmus-Leone F."/>
            <person name="Kuschner R.A."/>
            <person name="Lesho E.P."/>
            <person name="Waterman P.E."/>
        </authorList>
    </citation>
    <scope>NUCLEOTIDE SEQUENCE [LARGE SCALE GENOMIC DNA]</scope>
    <source>
        <strain evidence="7 8">MRSN 2154</strain>
    </source>
</reference>
<dbReference type="SUPFAM" id="SSF46689">
    <property type="entry name" value="Homeodomain-like"/>
    <property type="match status" value="1"/>
</dbReference>
<feature type="domain" description="HTH tetR-type" evidence="6">
    <location>
        <begin position="10"/>
        <end position="70"/>
    </location>
</feature>
<evidence type="ECO:0000259" key="6">
    <source>
        <dbReference type="PROSITE" id="PS50977"/>
    </source>
</evidence>
<dbReference type="PATRIC" id="fig|1157951.4.peg.987"/>
<evidence type="ECO:0000256" key="5">
    <source>
        <dbReference type="PROSITE-ProRule" id="PRU00335"/>
    </source>
</evidence>
<evidence type="ECO:0000256" key="3">
    <source>
        <dbReference type="ARBA" id="ARBA00023125"/>
    </source>
</evidence>
<dbReference type="InterPro" id="IPR013572">
    <property type="entry name" value="Tscrpt_reg_MAATS_C"/>
</dbReference>
<dbReference type="InterPro" id="IPR009057">
    <property type="entry name" value="Homeodomain-like_sf"/>
</dbReference>
<gene>
    <name evidence="7" type="ordered locus">S70_04980</name>
</gene>
<dbReference type="GO" id="GO:0003700">
    <property type="term" value="F:DNA-binding transcription factor activity"/>
    <property type="evidence" value="ECO:0007669"/>
    <property type="project" value="UniProtKB-ARBA"/>
</dbReference>
<keyword evidence="4" id="KW-0804">Transcription</keyword>